<evidence type="ECO:0000313" key="1">
    <source>
        <dbReference type="EMBL" id="TCI11124.1"/>
    </source>
</evidence>
<keyword evidence="2" id="KW-1185">Reference proteome</keyword>
<dbReference type="Proteomes" id="UP000291822">
    <property type="component" value="Unassembled WGS sequence"/>
</dbReference>
<dbReference type="RefSeq" id="WP_131409815.1">
    <property type="nucleotide sequence ID" value="NZ_SJTG01000002.1"/>
</dbReference>
<dbReference type="AlphaFoldDB" id="A0A4R0YZV3"/>
<gene>
    <name evidence="1" type="ORF">EZM97_20140</name>
</gene>
<accession>A0A4R0YZV3</accession>
<protein>
    <submittedName>
        <fullName evidence="1">Uncharacterized protein</fullName>
    </submittedName>
</protein>
<proteinExistence type="predicted"/>
<organism evidence="1 2">
    <name type="scientific">Dyella soli</name>
    <dbReference type="NCBI Taxonomy" id="522319"/>
    <lineage>
        <taxon>Bacteria</taxon>
        <taxon>Pseudomonadati</taxon>
        <taxon>Pseudomonadota</taxon>
        <taxon>Gammaproteobacteria</taxon>
        <taxon>Lysobacterales</taxon>
        <taxon>Rhodanobacteraceae</taxon>
        <taxon>Dyella</taxon>
    </lineage>
</organism>
<evidence type="ECO:0000313" key="2">
    <source>
        <dbReference type="Proteomes" id="UP000291822"/>
    </source>
</evidence>
<dbReference type="EMBL" id="SJTG01000002">
    <property type="protein sequence ID" value="TCI11124.1"/>
    <property type="molecule type" value="Genomic_DNA"/>
</dbReference>
<comment type="caution">
    <text evidence="1">The sequence shown here is derived from an EMBL/GenBank/DDBJ whole genome shotgun (WGS) entry which is preliminary data.</text>
</comment>
<name>A0A4R0YZV3_9GAMM</name>
<sequence>MPTLGGQMANIRGWGTVGIIALIAACQRHAPSDVSPPASVQIASPLGRTYFDPADVRMAYGEQSGSILRNASVEFAIMVSNGSTETLLASGEHPVVISYLWLSPNGEANPGANETVIPANIEPGRDLLVKFNVVAPTAAGDYILKVVMKRKNANEFEQGGQAPLHYNVTVH</sequence>
<reference evidence="1 2" key="1">
    <citation type="submission" date="2019-02" db="EMBL/GenBank/DDBJ databases">
        <title>Dyella amyloliquefaciens sp. nov., isolated from forest soil.</title>
        <authorList>
            <person name="Gao Z.-H."/>
            <person name="Qiu L.-H."/>
        </authorList>
    </citation>
    <scope>NUCLEOTIDE SEQUENCE [LARGE SCALE GENOMIC DNA]</scope>
    <source>
        <strain evidence="1 2">KACC 12747</strain>
    </source>
</reference>